<reference evidence="8 9" key="2">
    <citation type="submission" date="2022-06" db="EMBL/GenBank/DDBJ databases">
        <title>Genomic Encyclopedia of Type Strains, Phase I: the one thousand microbial genomes (KMG-I) project.</title>
        <authorList>
            <person name="Kyrpides N."/>
        </authorList>
    </citation>
    <scope>NUCLEOTIDE SEQUENCE [LARGE SCALE GENOMIC DNA]</scope>
    <source>
        <strain evidence="8 9">DSM 43889</strain>
    </source>
</reference>
<accession>A0ABT1JNW7</accession>
<evidence type="ECO:0000313" key="9">
    <source>
        <dbReference type="Proteomes" id="UP000791080"/>
    </source>
</evidence>
<feature type="transmembrane region" description="Helical" evidence="6">
    <location>
        <begin position="304"/>
        <end position="320"/>
    </location>
</feature>
<dbReference type="PANTHER" id="PTHR30619">
    <property type="entry name" value="DNA INTERNALIZATION/COMPETENCE PROTEIN COMEC/REC2"/>
    <property type="match status" value="1"/>
</dbReference>
<dbReference type="Pfam" id="PF00753">
    <property type="entry name" value="Lactamase_B"/>
    <property type="match status" value="1"/>
</dbReference>
<dbReference type="InterPro" id="IPR052159">
    <property type="entry name" value="Competence_DNA_uptake"/>
</dbReference>
<dbReference type="CDD" id="cd07731">
    <property type="entry name" value="ComA-like_MBL-fold"/>
    <property type="match status" value="1"/>
</dbReference>
<dbReference type="EMBL" id="AUBJ02000001">
    <property type="protein sequence ID" value="MCP2334215.1"/>
    <property type="molecule type" value="Genomic_DNA"/>
</dbReference>
<protein>
    <submittedName>
        <fullName evidence="8">Competence protein ComEC</fullName>
    </submittedName>
</protein>
<comment type="subcellular location">
    <subcellularLocation>
        <location evidence="1">Cell membrane</location>
        <topology evidence="1">Multi-pass membrane protein</topology>
    </subcellularLocation>
</comment>
<feature type="domain" description="Metallo-beta-lactamase" evidence="7">
    <location>
        <begin position="537"/>
        <end position="735"/>
    </location>
</feature>
<keyword evidence="2" id="KW-1003">Cell membrane</keyword>
<feature type="transmembrane region" description="Helical" evidence="6">
    <location>
        <begin position="352"/>
        <end position="371"/>
    </location>
</feature>
<evidence type="ECO:0000256" key="6">
    <source>
        <dbReference type="SAM" id="Phobius"/>
    </source>
</evidence>
<dbReference type="InterPro" id="IPR004477">
    <property type="entry name" value="ComEC_N"/>
</dbReference>
<evidence type="ECO:0000256" key="1">
    <source>
        <dbReference type="ARBA" id="ARBA00004651"/>
    </source>
</evidence>
<dbReference type="Pfam" id="PF03772">
    <property type="entry name" value="Competence"/>
    <property type="match status" value="1"/>
</dbReference>
<organism evidence="8 9">
    <name type="scientific">Actinoalloteichus caeruleus DSM 43889</name>
    <dbReference type="NCBI Taxonomy" id="1120930"/>
    <lineage>
        <taxon>Bacteria</taxon>
        <taxon>Bacillati</taxon>
        <taxon>Actinomycetota</taxon>
        <taxon>Actinomycetes</taxon>
        <taxon>Pseudonocardiales</taxon>
        <taxon>Pseudonocardiaceae</taxon>
        <taxon>Actinoalloteichus</taxon>
        <taxon>Actinoalloteichus cyanogriseus</taxon>
    </lineage>
</organism>
<evidence type="ECO:0000256" key="3">
    <source>
        <dbReference type="ARBA" id="ARBA00022692"/>
    </source>
</evidence>
<dbReference type="SMART" id="SM00849">
    <property type="entry name" value="Lactamase_B"/>
    <property type="match status" value="1"/>
</dbReference>
<dbReference type="SUPFAM" id="SSF56281">
    <property type="entry name" value="Metallo-hydrolase/oxidoreductase"/>
    <property type="match status" value="1"/>
</dbReference>
<dbReference type="NCBIfam" id="TIGR00360">
    <property type="entry name" value="ComEC_N-term"/>
    <property type="match status" value="1"/>
</dbReference>
<feature type="transmembrane region" description="Helical" evidence="6">
    <location>
        <begin position="32"/>
        <end position="52"/>
    </location>
</feature>
<feature type="transmembrane region" description="Helical" evidence="6">
    <location>
        <begin position="472"/>
        <end position="493"/>
    </location>
</feature>
<feature type="transmembrane region" description="Helical" evidence="6">
    <location>
        <begin position="251"/>
        <end position="273"/>
    </location>
</feature>
<dbReference type="Proteomes" id="UP000791080">
    <property type="component" value="Unassembled WGS sequence"/>
</dbReference>
<dbReference type="InterPro" id="IPR001279">
    <property type="entry name" value="Metallo-B-lactamas"/>
</dbReference>
<evidence type="ECO:0000256" key="2">
    <source>
        <dbReference type="ARBA" id="ARBA00022475"/>
    </source>
</evidence>
<feature type="transmembrane region" description="Helical" evidence="6">
    <location>
        <begin position="383"/>
        <end position="403"/>
    </location>
</feature>
<evidence type="ECO:0000256" key="4">
    <source>
        <dbReference type="ARBA" id="ARBA00022989"/>
    </source>
</evidence>
<proteinExistence type="predicted"/>
<sequence>MARATDARLVPAALAVWGTALTGILGEWWLAPLVGVGTVVVAALVVLVVRWCRPAWYRRTWPQAAVVAGLAVVSAVVTAVEVRDAVEHPLRVAAGEGRSAAMAVVVSDDPRRVGGAPSGRPDQRVVVEARLESYRVAGEPGVRRGRGRVLVIAPADSWGELLPGQEVSVEGRLSPPRSGEPLLAVVSARDPPGHPSEPPWWQRGAGELREGLRDAARVLAPEPAGLLPALVVGDTSQQSPQVVEEFRTAGLTHLTAVSGSNLAVVCGAVLLAARAVGAGPRGSAVAAGVALVGFVVLARPEPSVLRAAGMGAVTLLALVLGRERSALPALAATVAALLLVDPALAVSAGFTLSVLATGGLVLLAPPWVAALRTRGVPAGLAEALVVPLAAQVTTAPVVAALSAEVSLVGVVANIVAAPVVAPATVFGVVAAVLSVWAPGVAEFFVRLAGPEVSWLIWVGRTAAGVSHPTLPWPAGAGGGLVLAAVLAVVLVAARSSRFRVAAVGVVLGGALMVVPARTAFPGWPGPDWSFVACDVGQGDALVLATGEPGRAVVVDAGPDLTGVGDCLRRLGVTRVPLVILSHLHADHVGGLDGVLAGRRVGAVALGPARSPTWAYEEVAAVAAGRGVPLVELRLGQRLRWSGLAIDVLGPLDGYVADETSGTEVNNASLVLLATTSVGRVLLTGDAELAAQSGLLGAGVDLAAPVLKVPHHGSRYTLPEFLTRVAPRVAIISVGADNRYGHPSGQVIAELRALGATVVRTDLNGHLAVGPGPEGVRVRVWREATAE</sequence>
<evidence type="ECO:0000256" key="5">
    <source>
        <dbReference type="ARBA" id="ARBA00023136"/>
    </source>
</evidence>
<dbReference type="RefSeq" id="WP_026418477.1">
    <property type="nucleotide sequence ID" value="NZ_AUBJ02000001.1"/>
</dbReference>
<dbReference type="InterPro" id="IPR036866">
    <property type="entry name" value="RibonucZ/Hydroxyglut_hydro"/>
</dbReference>
<evidence type="ECO:0000259" key="7">
    <source>
        <dbReference type="SMART" id="SM00849"/>
    </source>
</evidence>
<gene>
    <name evidence="8" type="ORF">G443_004485</name>
</gene>
<keyword evidence="4 6" id="KW-1133">Transmembrane helix</keyword>
<keyword evidence="5 6" id="KW-0472">Membrane</keyword>
<name>A0ABT1JNW7_ACTCY</name>
<keyword evidence="3 6" id="KW-0812">Transmembrane</keyword>
<feature type="transmembrane region" description="Helical" evidence="6">
    <location>
        <begin position="500"/>
        <end position="520"/>
    </location>
</feature>
<reference evidence="8 9" key="1">
    <citation type="submission" date="2013-07" db="EMBL/GenBank/DDBJ databases">
        <authorList>
            <consortium name="DOE Joint Genome Institute"/>
            <person name="Reeve W."/>
            <person name="Huntemann M."/>
            <person name="Han J."/>
            <person name="Chen A."/>
            <person name="Kyrpides N."/>
            <person name="Mavromatis K."/>
            <person name="Markowitz V."/>
            <person name="Palaniappan K."/>
            <person name="Ivanova N."/>
            <person name="Schaumberg A."/>
            <person name="Pati A."/>
            <person name="Liolios K."/>
            <person name="Nordberg H.P."/>
            <person name="Cantor M.N."/>
            <person name="Hua S.X."/>
            <person name="Woyke T."/>
        </authorList>
    </citation>
    <scope>NUCLEOTIDE SEQUENCE [LARGE SCALE GENOMIC DNA]</scope>
    <source>
        <strain evidence="8 9">DSM 43889</strain>
    </source>
</reference>
<comment type="caution">
    <text evidence="8">The sequence shown here is derived from an EMBL/GenBank/DDBJ whole genome shotgun (WGS) entry which is preliminary data.</text>
</comment>
<keyword evidence="9" id="KW-1185">Reference proteome</keyword>
<evidence type="ECO:0000313" key="8">
    <source>
        <dbReference type="EMBL" id="MCP2334215.1"/>
    </source>
</evidence>
<dbReference type="InterPro" id="IPR035681">
    <property type="entry name" value="ComA-like_MBL"/>
</dbReference>
<feature type="transmembrane region" description="Helical" evidence="6">
    <location>
        <begin position="415"/>
        <end position="436"/>
    </location>
</feature>
<dbReference type="Gene3D" id="3.60.15.10">
    <property type="entry name" value="Ribonuclease Z/Hydroxyacylglutathione hydrolase-like"/>
    <property type="match status" value="1"/>
</dbReference>
<dbReference type="PANTHER" id="PTHR30619:SF1">
    <property type="entry name" value="RECOMBINATION PROTEIN 2"/>
    <property type="match status" value="1"/>
</dbReference>